<dbReference type="Proteomes" id="UP000199664">
    <property type="component" value="Unassembled WGS sequence"/>
</dbReference>
<dbReference type="GO" id="GO:0019239">
    <property type="term" value="F:deaminase activity"/>
    <property type="evidence" value="ECO:0007669"/>
    <property type="project" value="TreeGrafter"/>
</dbReference>
<keyword evidence="2" id="KW-1185">Reference proteome</keyword>
<accession>A0A1H7FTR7</accession>
<dbReference type="RefSeq" id="WP_342029013.1">
    <property type="nucleotide sequence ID" value="NZ_FOAN01000001.1"/>
</dbReference>
<dbReference type="EMBL" id="FOAN01000001">
    <property type="protein sequence ID" value="SEK27892.1"/>
    <property type="molecule type" value="Genomic_DNA"/>
</dbReference>
<dbReference type="PANTHER" id="PTHR11803">
    <property type="entry name" value="2-IMINOBUTANOATE/2-IMINOPROPANOATE DEAMINASE RIDA"/>
    <property type="match status" value="1"/>
</dbReference>
<dbReference type="InterPro" id="IPR035959">
    <property type="entry name" value="RutC-like_sf"/>
</dbReference>
<evidence type="ECO:0000313" key="2">
    <source>
        <dbReference type="Proteomes" id="UP000199664"/>
    </source>
</evidence>
<reference evidence="2" key="1">
    <citation type="submission" date="2016-10" db="EMBL/GenBank/DDBJ databases">
        <authorList>
            <person name="Varghese N."/>
            <person name="Submissions S."/>
        </authorList>
    </citation>
    <scope>NUCLEOTIDE SEQUENCE [LARGE SCALE GENOMIC DNA]</scope>
    <source>
        <strain evidence="2">LMG 26383,CCUG 61248,R- 45681</strain>
    </source>
</reference>
<dbReference type="SUPFAM" id="SSF55298">
    <property type="entry name" value="YjgF-like"/>
    <property type="match status" value="1"/>
</dbReference>
<organism evidence="1 2">
    <name type="scientific">Bosea lupini</name>
    <dbReference type="NCBI Taxonomy" id="1036779"/>
    <lineage>
        <taxon>Bacteria</taxon>
        <taxon>Pseudomonadati</taxon>
        <taxon>Pseudomonadota</taxon>
        <taxon>Alphaproteobacteria</taxon>
        <taxon>Hyphomicrobiales</taxon>
        <taxon>Boseaceae</taxon>
        <taxon>Bosea</taxon>
    </lineage>
</organism>
<sequence length="135" mass="14381">MSARRIVEVPVLSAALRDMNVPLSLVTAGGGLVFVSGMPPLDLDSGKLREGDIATQTKACLEALLHCLTAAGSRAENVLMIRVYAANAGHYDTINRVYAQFFPVDPPARTFVPVASWPKPFDLEIDCTALGPAAQ</sequence>
<protein>
    <submittedName>
        <fullName evidence="1">Enamine deaminase RidA, house cleaning of reactive enamine intermediates, YjgF/YER057c/UK114 family</fullName>
    </submittedName>
</protein>
<dbReference type="GO" id="GO:0005829">
    <property type="term" value="C:cytosol"/>
    <property type="evidence" value="ECO:0007669"/>
    <property type="project" value="TreeGrafter"/>
</dbReference>
<dbReference type="STRING" id="1036779.SAMN04515666_101119"/>
<evidence type="ECO:0000313" key="1">
    <source>
        <dbReference type="EMBL" id="SEK27892.1"/>
    </source>
</evidence>
<dbReference type="Pfam" id="PF01042">
    <property type="entry name" value="Ribonuc_L-PSP"/>
    <property type="match status" value="1"/>
</dbReference>
<dbReference type="InterPro" id="IPR006175">
    <property type="entry name" value="YjgF/YER057c/UK114"/>
</dbReference>
<dbReference type="Gene3D" id="3.30.1330.40">
    <property type="entry name" value="RutC-like"/>
    <property type="match status" value="1"/>
</dbReference>
<proteinExistence type="predicted"/>
<dbReference type="PANTHER" id="PTHR11803:SF39">
    <property type="entry name" value="2-IMINOBUTANOATE_2-IMINOPROPANOATE DEAMINASE"/>
    <property type="match status" value="1"/>
</dbReference>
<gene>
    <name evidence="1" type="ORF">SAMN04515666_101119</name>
</gene>
<dbReference type="AlphaFoldDB" id="A0A1H7FTR7"/>
<name>A0A1H7FTR7_9HYPH</name>
<dbReference type="CDD" id="cd00448">
    <property type="entry name" value="YjgF_YER057c_UK114_family"/>
    <property type="match status" value="1"/>
</dbReference>